<name>A0A2R3QKG1_ECTME</name>
<evidence type="ECO:0000259" key="2">
    <source>
        <dbReference type="Pfam" id="PF20249"/>
    </source>
</evidence>
<reference evidence="3 4" key="1">
    <citation type="submission" date="2018-03" db="EMBL/GenBank/DDBJ databases">
        <title>Complete genome sequence and methylome analysis of Pseudomonas mendocina NEB 698.</title>
        <authorList>
            <person name="Morgan R.D."/>
        </authorList>
    </citation>
    <scope>NUCLEOTIDE SEQUENCE [LARGE SCALE GENOMIC DNA]</scope>
    <source>
        <strain evidence="3 4">NEB698</strain>
    </source>
</reference>
<evidence type="ECO:0000313" key="4">
    <source>
        <dbReference type="Proteomes" id="UP000238327"/>
    </source>
</evidence>
<organism evidence="3 4">
    <name type="scientific">Ectopseudomonas mendocina</name>
    <name type="common">Pseudomonas mendocina</name>
    <dbReference type="NCBI Taxonomy" id="300"/>
    <lineage>
        <taxon>Bacteria</taxon>
        <taxon>Pseudomonadati</taxon>
        <taxon>Pseudomonadota</taxon>
        <taxon>Gammaproteobacteria</taxon>
        <taxon>Pseudomonadales</taxon>
        <taxon>Pseudomonadaceae</taxon>
        <taxon>Ectopseudomonas</taxon>
    </lineage>
</organism>
<feature type="region of interest" description="Disordered" evidence="1">
    <location>
        <begin position="520"/>
        <end position="539"/>
    </location>
</feature>
<dbReference type="OrthoDB" id="6339631at2"/>
<dbReference type="InterPro" id="IPR046864">
    <property type="entry name" value="VasX_N"/>
</dbReference>
<gene>
    <name evidence="3" type="ORF">C7A17_05455</name>
</gene>
<dbReference type="EMBL" id="CP027657">
    <property type="protein sequence ID" value="AVO52227.1"/>
    <property type="molecule type" value="Genomic_DNA"/>
</dbReference>
<proteinExistence type="predicted"/>
<feature type="compositionally biased region" description="Polar residues" evidence="1">
    <location>
        <begin position="530"/>
        <end position="539"/>
    </location>
</feature>
<sequence length="954" mass="105259">MNQPIAQPERLKPTACPLLAAILPVRYAIGPIDPRNPSSLDAASLGVPNIEGLFPDLGPDHPQLHERPFGYVPRMLRDGWLYVWDDSLQELNEYRVESSMLTPTARGGQSRDKTARPYLLQEAGAPISLVWSPVEWSADIYAEVEQQAEMRERMMRKVTPGVSPFSGTIKSLHPQIGDVRPENYNWSCAKEAQYWLLEEPALKNMRRCEQQHFALIDDPWGILIDIACLLRARNQAFDKLNKHRFDEWSMAATVKSVGEGDQEIRARLASIVDVPRVQRVLQEQEREQESLDQDRLRFAELWAAWFSTLGGCKPSDLESACHNFDLSQPSQRDMLEASFAAVCLGPAATPPGVKAIGEALSMQKPRGDMWLLLAVLGVTRKLEPGNLKQLLDMQQGTAEVAADASAAAANLSRATTLTLALNLGAERLRGLSLAGGGEALYAALSPVLMGNLRLSLAQQINELAYNLMTAMLARSQQQLELVKLSPVEARRWLTEQMEQAHNKGQVRSLKKRIEQLEREEARAARKAGTSAPTKSPTATQVEEAIPHLRVVPAPQPAPAHPQPGYGSDVPYPAPSKPATALPPLSGEEAKVQMPRNIRNLLDEAPLKALITAVAIWNLAEVGTQTWKDFSTKSFVSSLSALMATATAATAVLQQLADSSWEHHVAQASHLDGKAQEYLARALGLGAAAMLLQSITAGIDVFYYGWHALDAYRNGDLDTAVVSTSLAGAQLGYARISLQAMRAMRVARSAALAGEAEALATGIRVLSLPLRLSLVGLTITIFIGLISLIYTEDTPLEQWLKKTRFGTRPADWSGDFNQSMREFYRIVLPVSLKLERWNDINPRSGLINELRLVLRLPGQREYKQGMVSFDGHEEWQRSLGLRGLSTRCVPLVWGEDDPIPLDLDIGTRVQPEADGSVRLRRAYHEDVEKLIAIRGSLTYQPIEGLYLAPIDIDLS</sequence>
<evidence type="ECO:0000313" key="3">
    <source>
        <dbReference type="EMBL" id="AVO52227.1"/>
    </source>
</evidence>
<dbReference type="CDD" id="cd20708">
    <property type="entry name" value="MIX_IV"/>
    <property type="match status" value="1"/>
</dbReference>
<dbReference type="Proteomes" id="UP000238327">
    <property type="component" value="Chromosome"/>
</dbReference>
<feature type="domain" description="Toxin VasX N-terminal region" evidence="2">
    <location>
        <begin position="20"/>
        <end position="161"/>
    </location>
</feature>
<dbReference type="AlphaFoldDB" id="A0A2R3QKG1"/>
<protein>
    <recommendedName>
        <fullName evidence="2">Toxin VasX N-terminal region domain-containing protein</fullName>
    </recommendedName>
</protein>
<accession>A0A2R3QKG1</accession>
<evidence type="ECO:0000256" key="1">
    <source>
        <dbReference type="SAM" id="MobiDB-lite"/>
    </source>
</evidence>
<dbReference type="Pfam" id="PF20249">
    <property type="entry name" value="VasX_N"/>
    <property type="match status" value="1"/>
</dbReference>